<proteinExistence type="predicted"/>
<gene>
    <name evidence="2" type="ORF">NEF87_002561</name>
</gene>
<dbReference type="InterPro" id="IPR041496">
    <property type="entry name" value="YitH/HolE_GNAT"/>
</dbReference>
<dbReference type="PANTHER" id="PTHR47237:SF2">
    <property type="entry name" value="BLL4206 PROTEIN"/>
    <property type="match status" value="1"/>
</dbReference>
<dbReference type="CDD" id="cd04301">
    <property type="entry name" value="NAT_SF"/>
    <property type="match status" value="1"/>
</dbReference>
<dbReference type="Gene3D" id="3.40.630.30">
    <property type="match status" value="1"/>
</dbReference>
<evidence type="ECO:0000313" key="2">
    <source>
        <dbReference type="EMBL" id="UYP46276.1"/>
    </source>
</evidence>
<reference evidence="2" key="1">
    <citation type="submission" date="2022-09" db="EMBL/GenBank/DDBJ databases">
        <title>Actin cytoskeleton and complex cell architecture in an #Asgard archaeon.</title>
        <authorList>
            <person name="Ponce Toledo R.I."/>
            <person name="Schleper C."/>
            <person name="Rodrigues Oliveira T."/>
            <person name="Wollweber F."/>
            <person name="Xu J."/>
            <person name="Rittmann S."/>
            <person name="Klingl A."/>
            <person name="Pilhofer M."/>
        </authorList>
    </citation>
    <scope>NUCLEOTIDE SEQUENCE</scope>
    <source>
        <strain evidence="2">B-35</strain>
    </source>
</reference>
<feature type="domain" description="N-acetyltransferase" evidence="1">
    <location>
        <begin position="1"/>
        <end position="138"/>
    </location>
</feature>
<evidence type="ECO:0000313" key="3">
    <source>
        <dbReference type="Proteomes" id="UP001208689"/>
    </source>
</evidence>
<dbReference type="PROSITE" id="PS51186">
    <property type="entry name" value="GNAT"/>
    <property type="match status" value="1"/>
</dbReference>
<accession>A0ABY6HUM4</accession>
<dbReference type="InterPro" id="IPR000182">
    <property type="entry name" value="GNAT_dom"/>
</dbReference>
<dbReference type="Gene3D" id="3.40.630.90">
    <property type="match status" value="1"/>
</dbReference>
<dbReference type="SUPFAM" id="SSF55729">
    <property type="entry name" value="Acyl-CoA N-acyltransferases (Nat)"/>
    <property type="match status" value="1"/>
</dbReference>
<dbReference type="InterPro" id="IPR016181">
    <property type="entry name" value="Acyl_CoA_acyltransferase"/>
</dbReference>
<organism evidence="2 3">
    <name type="scientific">Candidatus Lokiarchaeum ossiferum</name>
    <dbReference type="NCBI Taxonomy" id="2951803"/>
    <lineage>
        <taxon>Archaea</taxon>
        <taxon>Promethearchaeati</taxon>
        <taxon>Promethearchaeota</taxon>
        <taxon>Promethearchaeia</taxon>
        <taxon>Promethearchaeales</taxon>
        <taxon>Promethearchaeaceae</taxon>
        <taxon>Candidatus Lokiarchaeum</taxon>
    </lineage>
</organism>
<dbReference type="PANTHER" id="PTHR47237">
    <property type="entry name" value="SLL0310 PROTEIN"/>
    <property type="match status" value="1"/>
</dbReference>
<sequence>MQIEPMCFEDLEFALKLIDIEKWGQGREEVEDLFELSPDTIFIAKVEGTPVGMAFGVKYDKYAFLADVIVCEEERGKGYGKKLVQHTLATLNQQGIENIYLDGVPKITPLYAAEGFKPMCKSFRLYGQIPFQSSDRIRQMEESDLDEICAMDFKYFQSDRSLLLITLFQKHPDLCKVYIEENQIQGYIMAAPRENCIKVGPWVVNNPKKSVKCMLTSFGSPSETPQLFIGILESQQQALQIATDLGFESHYFSIRMHRGPNPISTPHIFAIMGPDRG</sequence>
<keyword evidence="3" id="KW-1185">Reference proteome</keyword>
<protein>
    <recommendedName>
        <fullName evidence="1">N-acetyltransferase domain-containing protein</fullName>
    </recommendedName>
</protein>
<dbReference type="Proteomes" id="UP001208689">
    <property type="component" value="Chromosome"/>
</dbReference>
<dbReference type="EMBL" id="CP104013">
    <property type="protein sequence ID" value="UYP46276.1"/>
    <property type="molecule type" value="Genomic_DNA"/>
</dbReference>
<dbReference type="InterPro" id="IPR052729">
    <property type="entry name" value="Acyl/Acetyltrans_Enzymes"/>
</dbReference>
<name>A0ABY6HUM4_9ARCH</name>
<dbReference type="Pfam" id="PF00583">
    <property type="entry name" value="Acetyltransf_1"/>
    <property type="match status" value="1"/>
</dbReference>
<evidence type="ECO:0000259" key="1">
    <source>
        <dbReference type="PROSITE" id="PS51186"/>
    </source>
</evidence>
<dbReference type="Pfam" id="PF18014">
    <property type="entry name" value="Acetyltransf_18"/>
    <property type="match status" value="1"/>
</dbReference>